<evidence type="ECO:0000256" key="3">
    <source>
        <dbReference type="ARBA" id="ARBA00022989"/>
    </source>
</evidence>
<evidence type="ECO:0000313" key="6">
    <source>
        <dbReference type="EMBL" id="OGD99564.1"/>
    </source>
</evidence>
<dbReference type="InterPro" id="IPR052556">
    <property type="entry name" value="PolySynth_Transporter"/>
</dbReference>
<feature type="transmembrane region" description="Helical" evidence="5">
    <location>
        <begin position="361"/>
        <end position="380"/>
    </location>
</feature>
<dbReference type="EMBL" id="MFBT01000013">
    <property type="protein sequence ID" value="OGD99564.1"/>
    <property type="molecule type" value="Genomic_DNA"/>
</dbReference>
<feature type="transmembrane region" description="Helical" evidence="5">
    <location>
        <begin position="256"/>
        <end position="278"/>
    </location>
</feature>
<feature type="transmembrane region" description="Helical" evidence="5">
    <location>
        <begin position="299"/>
        <end position="322"/>
    </location>
</feature>
<feature type="transmembrane region" description="Helical" evidence="5">
    <location>
        <begin position="386"/>
        <end position="410"/>
    </location>
</feature>
<dbReference type="Pfam" id="PF01943">
    <property type="entry name" value="Polysacc_synt"/>
    <property type="match status" value="1"/>
</dbReference>
<proteinExistence type="predicted"/>
<keyword evidence="2 5" id="KW-0812">Transmembrane</keyword>
<dbReference type="Proteomes" id="UP000177039">
    <property type="component" value="Unassembled WGS sequence"/>
</dbReference>
<feature type="transmembrane region" description="Helical" evidence="5">
    <location>
        <begin position="146"/>
        <end position="168"/>
    </location>
</feature>
<evidence type="ECO:0000256" key="1">
    <source>
        <dbReference type="ARBA" id="ARBA00004141"/>
    </source>
</evidence>
<evidence type="ECO:0000256" key="4">
    <source>
        <dbReference type="ARBA" id="ARBA00023136"/>
    </source>
</evidence>
<comment type="caution">
    <text evidence="6">The sequence shown here is derived from an EMBL/GenBank/DDBJ whole genome shotgun (WGS) entry which is preliminary data.</text>
</comment>
<evidence type="ECO:0000256" key="5">
    <source>
        <dbReference type="SAM" id="Phobius"/>
    </source>
</evidence>
<keyword evidence="4 5" id="KW-0472">Membrane</keyword>
<dbReference type="AlphaFoldDB" id="A0A1F5H6A3"/>
<dbReference type="GO" id="GO:0016020">
    <property type="term" value="C:membrane"/>
    <property type="evidence" value="ECO:0007669"/>
    <property type="project" value="UniProtKB-SubCell"/>
</dbReference>
<feature type="transmembrane region" description="Helical" evidence="5">
    <location>
        <begin position="114"/>
        <end position="134"/>
    </location>
</feature>
<comment type="subcellular location">
    <subcellularLocation>
        <location evidence="1">Membrane</location>
        <topology evidence="1">Multi-pass membrane protein</topology>
    </subcellularLocation>
</comment>
<gene>
    <name evidence="6" type="ORF">A3B54_02330</name>
</gene>
<feature type="transmembrane region" description="Helical" evidence="5">
    <location>
        <begin position="80"/>
        <end position="102"/>
    </location>
</feature>
<dbReference type="CDD" id="cd13128">
    <property type="entry name" value="MATE_Wzx_like"/>
    <property type="match status" value="1"/>
</dbReference>
<evidence type="ECO:0000313" key="7">
    <source>
        <dbReference type="Proteomes" id="UP000177039"/>
    </source>
</evidence>
<feature type="transmembrane region" description="Helical" evidence="5">
    <location>
        <begin position="334"/>
        <end position="354"/>
    </location>
</feature>
<feature type="transmembrane region" description="Helical" evidence="5">
    <location>
        <begin position="216"/>
        <end position="236"/>
    </location>
</feature>
<organism evidence="6 7">
    <name type="scientific">Candidatus Curtissbacteria bacterium RIFCSPLOWO2_01_FULL_42_50</name>
    <dbReference type="NCBI Taxonomy" id="1797730"/>
    <lineage>
        <taxon>Bacteria</taxon>
        <taxon>Candidatus Curtissiibacteriota</taxon>
    </lineage>
</organism>
<reference evidence="6 7" key="1">
    <citation type="journal article" date="2016" name="Nat. Commun.">
        <title>Thousands of microbial genomes shed light on interconnected biogeochemical processes in an aquifer system.</title>
        <authorList>
            <person name="Anantharaman K."/>
            <person name="Brown C.T."/>
            <person name="Hug L.A."/>
            <person name="Sharon I."/>
            <person name="Castelle C.J."/>
            <person name="Probst A.J."/>
            <person name="Thomas B.C."/>
            <person name="Singh A."/>
            <person name="Wilkins M.J."/>
            <person name="Karaoz U."/>
            <person name="Brodie E.L."/>
            <person name="Williams K.H."/>
            <person name="Hubbard S.S."/>
            <person name="Banfield J.F."/>
        </authorList>
    </citation>
    <scope>NUCLEOTIDE SEQUENCE [LARGE SCALE GENOMIC DNA]</scope>
</reference>
<feature type="transmembrane region" description="Helical" evidence="5">
    <location>
        <begin position="46"/>
        <end position="68"/>
    </location>
</feature>
<sequence>MFKKVIYFNTGAQIVGKGITASITLLITLVLFRTLDASGYGDFTKIFVFVGYFYTLADFGLNTIYIKIAKENEVTHLKPLLGLRILMGITLALMAVTITQVLPYDQAAATGFSPLVKTGIIIASATIITHALFTTTNAFFQKILRYDLSTLAAAFGYLIILATAIVVTLTTKSILGYTTAYVLGGISLVALAYLIIARRVKTYFTPTFSRQQFLSFLGPAWPVGVALIFNLIYFRIDVLILANFRTSSEVGLYGLAYLFFEASLAIPIFFSNAIYPALSNLYKENENVYKKQLSSWLKILTFTSLILATALFVISYFIPLFFGPSSQGAIPALRILALGLPFFFISALLWHLLIIYDRQKYLTYIYAAGALFNIVANLIFIPQYGYLAAATITVISEGLIMLLLAAGFYISQKKKRNP</sequence>
<name>A0A1F5H6A3_9BACT</name>
<feature type="transmembrane region" description="Helical" evidence="5">
    <location>
        <begin position="174"/>
        <end position="196"/>
    </location>
</feature>
<feature type="transmembrane region" description="Helical" evidence="5">
    <location>
        <begin position="12"/>
        <end position="34"/>
    </location>
</feature>
<evidence type="ECO:0000256" key="2">
    <source>
        <dbReference type="ARBA" id="ARBA00022692"/>
    </source>
</evidence>
<accession>A0A1F5H6A3</accession>
<dbReference type="InterPro" id="IPR002797">
    <property type="entry name" value="Polysacc_synth"/>
</dbReference>
<dbReference type="PANTHER" id="PTHR43424:SF1">
    <property type="entry name" value="LOCUS PUTATIVE PROTEIN 1-RELATED"/>
    <property type="match status" value="1"/>
</dbReference>
<dbReference type="PANTHER" id="PTHR43424">
    <property type="entry name" value="LOCUS PUTATIVE PROTEIN 1-RELATED"/>
    <property type="match status" value="1"/>
</dbReference>
<keyword evidence="3 5" id="KW-1133">Transmembrane helix</keyword>
<protein>
    <submittedName>
        <fullName evidence="6">Uncharacterized protein</fullName>
    </submittedName>
</protein>